<keyword evidence="1" id="KW-0597">Phosphoprotein</keyword>
<dbReference type="PROSITE" id="PS50110">
    <property type="entry name" value="RESPONSE_REGULATORY"/>
    <property type="match status" value="1"/>
</dbReference>
<dbReference type="Gene3D" id="3.40.50.2300">
    <property type="match status" value="1"/>
</dbReference>
<dbReference type="EMBL" id="AGEC02000008">
    <property type="protein sequence ID" value="EHO07606.1"/>
    <property type="molecule type" value="Genomic_DNA"/>
</dbReference>
<dbReference type="Pfam" id="PF04397">
    <property type="entry name" value="LytTR"/>
    <property type="match status" value="1"/>
</dbReference>
<name>A0ABP2N8S2_9FLAO</name>
<proteinExistence type="predicted"/>
<feature type="modified residue" description="4-aspartylphosphate" evidence="1">
    <location>
        <position position="56"/>
    </location>
</feature>
<evidence type="ECO:0000256" key="1">
    <source>
        <dbReference type="PROSITE-ProRule" id="PRU00169"/>
    </source>
</evidence>
<dbReference type="PANTHER" id="PTHR37299:SF1">
    <property type="entry name" value="STAGE 0 SPORULATION PROTEIN A HOMOLOG"/>
    <property type="match status" value="1"/>
</dbReference>
<dbReference type="RefSeq" id="WP_006259360.1">
    <property type="nucleotide sequence ID" value="NZ_KE161015.1"/>
</dbReference>
<feature type="domain" description="HTH LytTR-type" evidence="3">
    <location>
        <begin position="148"/>
        <end position="253"/>
    </location>
</feature>
<evidence type="ECO:0008006" key="6">
    <source>
        <dbReference type="Google" id="ProtNLM"/>
    </source>
</evidence>
<dbReference type="InterPro" id="IPR007492">
    <property type="entry name" value="LytTR_DNA-bd_dom"/>
</dbReference>
<dbReference type="PROSITE" id="PS50930">
    <property type="entry name" value="HTH_LYTTR"/>
    <property type="match status" value="1"/>
</dbReference>
<dbReference type="InterPro" id="IPR011006">
    <property type="entry name" value="CheY-like_superfamily"/>
</dbReference>
<keyword evidence="5" id="KW-1185">Reference proteome</keyword>
<dbReference type="InterPro" id="IPR001789">
    <property type="entry name" value="Sig_transdc_resp-reg_receiver"/>
</dbReference>
<dbReference type="Proteomes" id="UP000005402">
    <property type="component" value="Unassembled WGS sequence"/>
</dbReference>
<evidence type="ECO:0000313" key="4">
    <source>
        <dbReference type="EMBL" id="EHO07606.1"/>
    </source>
</evidence>
<dbReference type="SUPFAM" id="SSF52172">
    <property type="entry name" value="CheY-like"/>
    <property type="match status" value="1"/>
</dbReference>
<dbReference type="PANTHER" id="PTHR37299">
    <property type="entry name" value="TRANSCRIPTIONAL REGULATOR-RELATED"/>
    <property type="match status" value="1"/>
</dbReference>
<evidence type="ECO:0000259" key="3">
    <source>
        <dbReference type="PROSITE" id="PS50930"/>
    </source>
</evidence>
<dbReference type="SMART" id="SM00448">
    <property type="entry name" value="REC"/>
    <property type="match status" value="1"/>
</dbReference>
<protein>
    <recommendedName>
        <fullName evidence="6">Response regulatory domain-containing protein</fullName>
    </recommendedName>
</protein>
<reference evidence="4" key="1">
    <citation type="submission" date="2012-07" db="EMBL/GenBank/DDBJ databases">
        <title>The Genome Sequence of Myroides odoratimimus CCUG 10230.</title>
        <authorList>
            <consortium name="The Broad Institute Genome Sequencing Platform"/>
            <person name="Earl A."/>
            <person name="Ward D."/>
            <person name="Feldgarden M."/>
            <person name="Gevers D."/>
            <person name="Huys G."/>
            <person name="Walker B."/>
            <person name="Young S.K."/>
            <person name="Zeng Q."/>
            <person name="Gargeya S."/>
            <person name="Fitzgerald M."/>
            <person name="Haas B."/>
            <person name="Abouelleil A."/>
            <person name="Alvarado L."/>
            <person name="Arachchi H.M."/>
            <person name="Berlin A.M."/>
            <person name="Chapman S.B."/>
            <person name="Goldberg J."/>
            <person name="Griggs A."/>
            <person name="Gujja S."/>
            <person name="Hansen M."/>
            <person name="Howarth C."/>
            <person name="Imamovic A."/>
            <person name="Larimer J."/>
            <person name="McCowen C."/>
            <person name="Montmayeur A."/>
            <person name="Murphy C."/>
            <person name="Neiman D."/>
            <person name="Pearson M."/>
            <person name="Priest M."/>
            <person name="Roberts A."/>
            <person name="Saif S."/>
            <person name="Shea T."/>
            <person name="Sisk P."/>
            <person name="Sykes S."/>
            <person name="Wortman J."/>
            <person name="Nusbaum C."/>
            <person name="Birren B."/>
        </authorList>
    </citation>
    <scope>NUCLEOTIDE SEQUENCE [LARGE SCALE GENOMIC DNA]</scope>
    <source>
        <strain evidence="4">CCUG 10230</strain>
    </source>
</reference>
<gene>
    <name evidence="4" type="ORF">HMPREF9712_02531</name>
</gene>
<dbReference type="SMART" id="SM00850">
    <property type="entry name" value="LytTR"/>
    <property type="match status" value="1"/>
</dbReference>
<dbReference type="Gene3D" id="2.40.50.1020">
    <property type="entry name" value="LytTr DNA-binding domain"/>
    <property type="match status" value="1"/>
</dbReference>
<feature type="domain" description="Response regulatory" evidence="2">
    <location>
        <begin position="3"/>
        <end position="116"/>
    </location>
</feature>
<dbReference type="InterPro" id="IPR046947">
    <property type="entry name" value="LytR-like"/>
</dbReference>
<dbReference type="Pfam" id="PF00072">
    <property type="entry name" value="Response_reg"/>
    <property type="match status" value="1"/>
</dbReference>
<comment type="caution">
    <text evidence="4">The sequence shown here is derived from an EMBL/GenBank/DDBJ whole genome shotgun (WGS) entry which is preliminary data.</text>
</comment>
<organism evidence="4 5">
    <name type="scientific">Myroides odoratimimus CCUG 10230</name>
    <dbReference type="NCBI Taxonomy" id="883150"/>
    <lineage>
        <taxon>Bacteria</taxon>
        <taxon>Pseudomonadati</taxon>
        <taxon>Bacteroidota</taxon>
        <taxon>Flavobacteriia</taxon>
        <taxon>Flavobacteriales</taxon>
        <taxon>Flavobacteriaceae</taxon>
        <taxon>Myroides</taxon>
    </lineage>
</organism>
<sequence>MMKVLIVEDEVRNANKLSRLLQVLDSTIEIVAVIESVKECIEWLQHHEEPSLIMMDIRLEDGLCFEIFEQIEIKAPVIFTTSYDEYALKAFKVNSIDYIMKPVREEELEQALNKFKALRSSPVLSDSIKDILGSLHKKEAFYRSRFLIPYKDGFKTVKVDEIDFIYSELKITHLVLKDKTTVIVSQTLEELEEELSPEIFFRANRQHIVSVDSIEHVQNYYNGKLKIGLVKDPQREVIVSREKAPLLKNWLNS</sequence>
<accession>A0ABP2N8S2</accession>
<evidence type="ECO:0000259" key="2">
    <source>
        <dbReference type="PROSITE" id="PS50110"/>
    </source>
</evidence>
<evidence type="ECO:0000313" key="5">
    <source>
        <dbReference type="Proteomes" id="UP000005402"/>
    </source>
</evidence>